<comment type="caution">
    <text evidence="1">The sequence shown here is derived from an EMBL/GenBank/DDBJ whole genome shotgun (WGS) entry which is preliminary data.</text>
</comment>
<keyword evidence="2" id="KW-1185">Reference proteome</keyword>
<gene>
    <name evidence="1" type="ORF">C0Q70_09275</name>
</gene>
<proteinExistence type="predicted"/>
<dbReference type="Proteomes" id="UP000245119">
    <property type="component" value="Linkage Group LG5"/>
</dbReference>
<sequence length="69" mass="7788">MEETGKWRQSGGIHRLEGRWEKTHEARACTSSLVMCLCACVHFNSQSTAALSYTVRDTAREEAEMTPLK</sequence>
<dbReference type="AlphaFoldDB" id="A0A2T7P9B8"/>
<reference evidence="1 2" key="1">
    <citation type="submission" date="2018-04" db="EMBL/GenBank/DDBJ databases">
        <title>The genome of golden apple snail Pomacea canaliculata provides insight into stress tolerance and invasive adaptation.</title>
        <authorList>
            <person name="Liu C."/>
            <person name="Liu B."/>
            <person name="Ren Y."/>
            <person name="Zhang Y."/>
            <person name="Wang H."/>
            <person name="Li S."/>
            <person name="Jiang F."/>
            <person name="Yin L."/>
            <person name="Zhang G."/>
            <person name="Qian W."/>
            <person name="Fan W."/>
        </authorList>
    </citation>
    <scope>NUCLEOTIDE SEQUENCE [LARGE SCALE GENOMIC DNA]</scope>
    <source>
        <strain evidence="1">SZHN2017</strain>
        <tissue evidence="1">Muscle</tissue>
    </source>
</reference>
<name>A0A2T7P9B8_POMCA</name>
<evidence type="ECO:0000313" key="1">
    <source>
        <dbReference type="EMBL" id="PVD30014.1"/>
    </source>
</evidence>
<accession>A0A2T7P9B8</accession>
<evidence type="ECO:0000313" key="2">
    <source>
        <dbReference type="Proteomes" id="UP000245119"/>
    </source>
</evidence>
<dbReference type="EMBL" id="PZQS01000005">
    <property type="protein sequence ID" value="PVD30014.1"/>
    <property type="molecule type" value="Genomic_DNA"/>
</dbReference>
<protein>
    <submittedName>
        <fullName evidence="1">Uncharacterized protein</fullName>
    </submittedName>
</protein>
<organism evidence="1 2">
    <name type="scientific">Pomacea canaliculata</name>
    <name type="common">Golden apple snail</name>
    <dbReference type="NCBI Taxonomy" id="400727"/>
    <lineage>
        <taxon>Eukaryota</taxon>
        <taxon>Metazoa</taxon>
        <taxon>Spiralia</taxon>
        <taxon>Lophotrochozoa</taxon>
        <taxon>Mollusca</taxon>
        <taxon>Gastropoda</taxon>
        <taxon>Caenogastropoda</taxon>
        <taxon>Architaenioglossa</taxon>
        <taxon>Ampullarioidea</taxon>
        <taxon>Ampullariidae</taxon>
        <taxon>Pomacea</taxon>
    </lineage>
</organism>